<dbReference type="Proteomes" id="UP000546642">
    <property type="component" value="Unassembled WGS sequence"/>
</dbReference>
<evidence type="ECO:0000313" key="2">
    <source>
        <dbReference type="EMBL" id="MBB6170837.1"/>
    </source>
</evidence>
<keyword evidence="3" id="KW-1185">Reference proteome</keyword>
<protein>
    <submittedName>
        <fullName evidence="2">rRNA-processing protein FCF1</fullName>
    </submittedName>
</protein>
<dbReference type="Pfam" id="PF14013">
    <property type="entry name" value="MT0933_antitox"/>
    <property type="match status" value="1"/>
</dbReference>
<dbReference type="RefSeq" id="WP_184073787.1">
    <property type="nucleotide sequence ID" value="NZ_JACHDS010000001.1"/>
</dbReference>
<accession>A0A7X0D425</accession>
<feature type="compositionally biased region" description="Basic and acidic residues" evidence="1">
    <location>
        <begin position="32"/>
        <end position="69"/>
    </location>
</feature>
<gene>
    <name evidence="2" type="ORF">HNR23_000897</name>
</gene>
<evidence type="ECO:0000313" key="3">
    <source>
        <dbReference type="Proteomes" id="UP000546642"/>
    </source>
</evidence>
<sequence>MSGLKDAMDKLKKAAGRNRDKVAEGVDAAAEAAKEKTGGKYDEQIDKAAEKGKDILAEQDEERKDDRDR</sequence>
<name>A0A7X0D425_9ACTN</name>
<dbReference type="EMBL" id="JACHDS010000001">
    <property type="protein sequence ID" value="MBB6170837.1"/>
    <property type="molecule type" value="Genomic_DNA"/>
</dbReference>
<dbReference type="InterPro" id="IPR028037">
    <property type="entry name" value="Antitoxin_Rv0909/MT0933"/>
</dbReference>
<reference evidence="2 3" key="1">
    <citation type="submission" date="2020-08" db="EMBL/GenBank/DDBJ databases">
        <title>Sequencing the genomes of 1000 actinobacteria strains.</title>
        <authorList>
            <person name="Klenk H.-P."/>
        </authorList>
    </citation>
    <scope>NUCLEOTIDE SEQUENCE [LARGE SCALE GENOMIC DNA]</scope>
    <source>
        <strain evidence="2 3">DSM 46659</strain>
    </source>
</reference>
<feature type="region of interest" description="Disordered" evidence="1">
    <location>
        <begin position="1"/>
        <end position="69"/>
    </location>
</feature>
<dbReference type="AlphaFoldDB" id="A0A7X0D425"/>
<feature type="compositionally biased region" description="Basic and acidic residues" evidence="1">
    <location>
        <begin position="1"/>
        <end position="24"/>
    </location>
</feature>
<evidence type="ECO:0000256" key="1">
    <source>
        <dbReference type="SAM" id="MobiDB-lite"/>
    </source>
</evidence>
<comment type="caution">
    <text evidence="2">The sequence shown here is derived from an EMBL/GenBank/DDBJ whole genome shotgun (WGS) entry which is preliminary data.</text>
</comment>
<organism evidence="2 3">
    <name type="scientific">Nocardiopsis mwathae</name>
    <dbReference type="NCBI Taxonomy" id="1472723"/>
    <lineage>
        <taxon>Bacteria</taxon>
        <taxon>Bacillati</taxon>
        <taxon>Actinomycetota</taxon>
        <taxon>Actinomycetes</taxon>
        <taxon>Streptosporangiales</taxon>
        <taxon>Nocardiopsidaceae</taxon>
        <taxon>Nocardiopsis</taxon>
    </lineage>
</organism>
<proteinExistence type="predicted"/>